<evidence type="ECO:0000313" key="3">
    <source>
        <dbReference type="Proteomes" id="UP000250043"/>
    </source>
</evidence>
<dbReference type="InterPro" id="IPR036188">
    <property type="entry name" value="FAD/NAD-bd_sf"/>
</dbReference>
<organism evidence="2 3">
    <name type="scientific">Obba rivulosa</name>
    <dbReference type="NCBI Taxonomy" id="1052685"/>
    <lineage>
        <taxon>Eukaryota</taxon>
        <taxon>Fungi</taxon>
        <taxon>Dikarya</taxon>
        <taxon>Basidiomycota</taxon>
        <taxon>Agaricomycotina</taxon>
        <taxon>Agaricomycetes</taxon>
        <taxon>Polyporales</taxon>
        <taxon>Gelatoporiaceae</taxon>
        <taxon>Obba</taxon>
    </lineage>
</organism>
<sequence length="595" mass="67681">MDARSSSRGPNGASDTSETLKFKLGEFSIDEYRPMRIVVIGAGFSGIIAGIRFRQKMKNINLTVYEQNAGIGGTWYSNKYPGLACDVPGPSYQLSFTTKTDWSSFYPSGPEICQYLLGVVEQYKLGPYIKLQHQLVHAQYEETSGKWLLRIKKTVSGPNGEHSQEFEDSADFLFTSAGLLSRWKWPDIEGLKDFDGQLFHSANFDVGNQTWQEAAKTWGDKRVAVIGVGSSALQIVPALQDKVAKLTNFVRGKTWLCPSFFSHKIAEFVDREPSSTNFVFTDEERERFKDTASFKLFRHELEAEFHTMHALTLKGSAVQKESRETFEKNMRDKLAKKPWIADHLVPNFGVTCRRITPGPGYLEALCEDHVDFVPTHIKQVTQTGIETVDGKHEEFDIIICATGYDTSGQFEFPMIGRGGVKLQDRWSPHPETYLSVTVDGFPNWFFSLGPNGVLGAGLLLPVMERQVGYAVQIAQKLQRERLKSIEVTPAAVRDFDEYLERFFPKTVYSEKCRSWYKNGKDEGRITGLWPGSALHAMRTLEHPRWEDYTYEPLDPVRNRFYWLGDGQTYAEKTMSGDRAWYLNDDEVDYPPIPED</sequence>
<reference evidence="2 3" key="1">
    <citation type="submission" date="2016-07" db="EMBL/GenBank/DDBJ databases">
        <title>Draft genome of the white-rot fungus Obba rivulosa 3A-2.</title>
        <authorList>
            <consortium name="DOE Joint Genome Institute"/>
            <person name="Miettinen O."/>
            <person name="Riley R."/>
            <person name="Acob R."/>
            <person name="Barry K."/>
            <person name="Cullen D."/>
            <person name="De Vries R."/>
            <person name="Hainaut M."/>
            <person name="Hatakka A."/>
            <person name="Henrissat B."/>
            <person name="Hilden K."/>
            <person name="Kuo R."/>
            <person name="Labutti K."/>
            <person name="Lipzen A."/>
            <person name="Makela M.R."/>
            <person name="Sandor L."/>
            <person name="Spatafora J.W."/>
            <person name="Grigoriev I.V."/>
            <person name="Hibbett D.S."/>
        </authorList>
    </citation>
    <scope>NUCLEOTIDE SEQUENCE [LARGE SCALE GENOMIC DNA]</scope>
    <source>
        <strain evidence="2 3">3A-2</strain>
    </source>
</reference>
<dbReference type="PANTHER" id="PTHR42877">
    <property type="entry name" value="L-ORNITHINE N(5)-MONOOXYGENASE-RELATED"/>
    <property type="match status" value="1"/>
</dbReference>
<proteinExistence type="inferred from homology"/>
<evidence type="ECO:0000256" key="1">
    <source>
        <dbReference type="ARBA" id="ARBA00010139"/>
    </source>
</evidence>
<dbReference type="OrthoDB" id="74360at2759"/>
<dbReference type="InterPro" id="IPR051209">
    <property type="entry name" value="FAD-bind_Monooxygenase_sf"/>
</dbReference>
<evidence type="ECO:0000313" key="2">
    <source>
        <dbReference type="EMBL" id="OCH86448.1"/>
    </source>
</evidence>
<dbReference type="Proteomes" id="UP000250043">
    <property type="component" value="Unassembled WGS sequence"/>
</dbReference>
<comment type="similarity">
    <text evidence="1">Belongs to the FAD-binding monooxygenase family.</text>
</comment>
<gene>
    <name evidence="2" type="ORF">OBBRIDRAFT_797153</name>
</gene>
<name>A0A8E2AKU8_9APHY</name>
<dbReference type="Pfam" id="PF13450">
    <property type="entry name" value="NAD_binding_8"/>
    <property type="match status" value="1"/>
</dbReference>
<protein>
    <submittedName>
        <fullName evidence="2">FAD/NAD-binding domain-containing protein</fullName>
    </submittedName>
</protein>
<keyword evidence="3" id="KW-1185">Reference proteome</keyword>
<dbReference type="PANTHER" id="PTHR42877:SF7">
    <property type="entry name" value="FLAVIN-BINDING MONOOXYGENASE-RELATED"/>
    <property type="match status" value="1"/>
</dbReference>
<dbReference type="AlphaFoldDB" id="A0A8E2AKU8"/>
<dbReference type="EMBL" id="KV722527">
    <property type="protein sequence ID" value="OCH86448.1"/>
    <property type="molecule type" value="Genomic_DNA"/>
</dbReference>
<accession>A0A8E2AKU8</accession>
<dbReference type="SUPFAM" id="SSF51905">
    <property type="entry name" value="FAD/NAD(P)-binding domain"/>
    <property type="match status" value="2"/>
</dbReference>
<dbReference type="Gene3D" id="3.50.50.60">
    <property type="entry name" value="FAD/NAD(P)-binding domain"/>
    <property type="match status" value="2"/>
</dbReference>